<dbReference type="Gene3D" id="2.70.70.10">
    <property type="entry name" value="Glucose Permease (Domain IIA)"/>
    <property type="match status" value="1"/>
</dbReference>
<comment type="caution">
    <text evidence="5">The sequence shown here is derived from an EMBL/GenBank/DDBJ whole genome shotgun (WGS) entry which is preliminary data.</text>
</comment>
<dbReference type="InterPro" id="IPR036779">
    <property type="entry name" value="LysM_dom_sf"/>
</dbReference>
<dbReference type="PROSITE" id="PS51257">
    <property type="entry name" value="PROKAR_LIPOPROTEIN"/>
    <property type="match status" value="1"/>
</dbReference>
<dbReference type="Pfam" id="PF01476">
    <property type="entry name" value="LysM"/>
    <property type="match status" value="1"/>
</dbReference>
<feature type="signal peptide" evidence="3">
    <location>
        <begin position="1"/>
        <end position="27"/>
    </location>
</feature>
<evidence type="ECO:0000256" key="1">
    <source>
        <dbReference type="ARBA" id="ARBA00038420"/>
    </source>
</evidence>
<comment type="similarity">
    <text evidence="1">Belongs to the E.coli NlpD/Haemophilus LppB family.</text>
</comment>
<evidence type="ECO:0000313" key="5">
    <source>
        <dbReference type="EMBL" id="MDQ2068312.1"/>
    </source>
</evidence>
<evidence type="ECO:0000313" key="6">
    <source>
        <dbReference type="Proteomes" id="UP001239019"/>
    </source>
</evidence>
<name>A0ABU0W2X7_9GAMM</name>
<sequence>MMRNRGTMRFGAALAALLLALFITACAGALRWAPESYTVKEGDTLYSIAFRHGIDYRELAAWNGIGAGYLIYPGDELILQDPGRRPAASGERTAAASTTGTGGSRPSAGSQPGSEGRNDSRPTQPPRRRTDLNWVWPVEGELINRFGDGAMGKGIQIAAEEGSNVMAAGPGRVVYTGSGLIGYGKLIIIKHDDVFLSAYGHNQEILVDEGDEVQAGDRIGRVGLGRGNRSMLHFEIRSEGNAVDPMQHLPARR</sequence>
<dbReference type="PANTHER" id="PTHR21666">
    <property type="entry name" value="PEPTIDASE-RELATED"/>
    <property type="match status" value="1"/>
</dbReference>
<organism evidence="5 6">
    <name type="scientific">Natronospira bacteriovora</name>
    <dbReference type="NCBI Taxonomy" id="3069753"/>
    <lineage>
        <taxon>Bacteria</taxon>
        <taxon>Pseudomonadati</taxon>
        <taxon>Pseudomonadota</taxon>
        <taxon>Gammaproteobacteria</taxon>
        <taxon>Natronospirales</taxon>
        <taxon>Natronospiraceae</taxon>
        <taxon>Natronospira</taxon>
    </lineage>
</organism>
<reference evidence="5 6" key="1">
    <citation type="submission" date="2023-08" db="EMBL/GenBank/DDBJ databases">
        <title>Whole-genome sequencing of halo(alkali)philic microorganisms from hypersaline lakes.</title>
        <authorList>
            <person name="Sorokin D.Y."/>
            <person name="Abbas B."/>
            <person name="Merkel A.Y."/>
        </authorList>
    </citation>
    <scope>NUCLEOTIDE SEQUENCE [LARGE SCALE GENOMIC DNA]</scope>
    <source>
        <strain evidence="5 6">AB-CW4</strain>
    </source>
</reference>
<evidence type="ECO:0000259" key="4">
    <source>
        <dbReference type="PROSITE" id="PS51782"/>
    </source>
</evidence>
<dbReference type="InterPro" id="IPR011055">
    <property type="entry name" value="Dup_hybrid_motif"/>
</dbReference>
<feature type="chain" id="PRO_5046549809" evidence="3">
    <location>
        <begin position="28"/>
        <end position="253"/>
    </location>
</feature>
<feature type="domain" description="LysM" evidence="4">
    <location>
        <begin position="35"/>
        <end position="79"/>
    </location>
</feature>
<evidence type="ECO:0000256" key="3">
    <source>
        <dbReference type="SAM" id="SignalP"/>
    </source>
</evidence>
<dbReference type="SMART" id="SM00257">
    <property type="entry name" value="LysM"/>
    <property type="match status" value="1"/>
</dbReference>
<dbReference type="InterPro" id="IPR016047">
    <property type="entry name" value="M23ase_b-sheet_dom"/>
</dbReference>
<dbReference type="EMBL" id="JAVDDT010000001">
    <property type="protein sequence ID" value="MDQ2068312.1"/>
    <property type="molecule type" value="Genomic_DNA"/>
</dbReference>
<keyword evidence="3" id="KW-0732">Signal</keyword>
<feature type="compositionally biased region" description="Low complexity" evidence="2">
    <location>
        <begin position="85"/>
        <end position="110"/>
    </location>
</feature>
<gene>
    <name evidence="5" type="ORF">RBH19_00305</name>
</gene>
<dbReference type="Gene3D" id="3.10.350.10">
    <property type="entry name" value="LysM domain"/>
    <property type="match status" value="1"/>
</dbReference>
<dbReference type="InterPro" id="IPR050570">
    <property type="entry name" value="Cell_wall_metabolism_enzyme"/>
</dbReference>
<keyword evidence="6" id="KW-1185">Reference proteome</keyword>
<evidence type="ECO:0000256" key="2">
    <source>
        <dbReference type="SAM" id="MobiDB-lite"/>
    </source>
</evidence>
<feature type="region of interest" description="Disordered" evidence="2">
    <location>
        <begin position="82"/>
        <end position="131"/>
    </location>
</feature>
<dbReference type="CDD" id="cd00118">
    <property type="entry name" value="LysM"/>
    <property type="match status" value="1"/>
</dbReference>
<dbReference type="PANTHER" id="PTHR21666:SF263">
    <property type="entry name" value="MUREIN HYDROLASE ACTIVATOR NLPD"/>
    <property type="match status" value="1"/>
</dbReference>
<dbReference type="Pfam" id="PF01551">
    <property type="entry name" value="Peptidase_M23"/>
    <property type="match status" value="1"/>
</dbReference>
<dbReference type="CDD" id="cd12797">
    <property type="entry name" value="M23_peptidase"/>
    <property type="match status" value="1"/>
</dbReference>
<protein>
    <submittedName>
        <fullName evidence="5">Peptidoglycan DD-metalloendopeptidase family protein</fullName>
    </submittedName>
</protein>
<accession>A0ABU0W2X7</accession>
<proteinExistence type="inferred from homology"/>
<dbReference type="PROSITE" id="PS51782">
    <property type="entry name" value="LYSM"/>
    <property type="match status" value="1"/>
</dbReference>
<dbReference type="RefSeq" id="WP_306726803.1">
    <property type="nucleotide sequence ID" value="NZ_JAVDDT010000001.1"/>
</dbReference>
<dbReference type="SUPFAM" id="SSF51261">
    <property type="entry name" value="Duplicated hybrid motif"/>
    <property type="match status" value="1"/>
</dbReference>
<dbReference type="Proteomes" id="UP001239019">
    <property type="component" value="Unassembled WGS sequence"/>
</dbReference>
<dbReference type="InterPro" id="IPR018392">
    <property type="entry name" value="LysM"/>
</dbReference>